<dbReference type="InterPro" id="IPR050571">
    <property type="entry name" value="Class-IV_PLP-Dep_Aminotrnsfr"/>
</dbReference>
<dbReference type="PANTHER" id="PTHR42743">
    <property type="entry name" value="AMINO-ACID AMINOTRANSFERASE"/>
    <property type="match status" value="1"/>
</dbReference>
<comment type="catalytic activity">
    <reaction evidence="8">
        <text>L-leucine + 2-oxoglutarate = 4-methyl-2-oxopentanoate + L-glutamate</text>
        <dbReference type="Rhea" id="RHEA:18321"/>
        <dbReference type="ChEBI" id="CHEBI:16810"/>
        <dbReference type="ChEBI" id="CHEBI:17865"/>
        <dbReference type="ChEBI" id="CHEBI:29985"/>
        <dbReference type="ChEBI" id="CHEBI:57427"/>
        <dbReference type="EC" id="2.6.1.42"/>
    </reaction>
</comment>
<dbReference type="PANTHER" id="PTHR42743:SF11">
    <property type="entry name" value="AMINODEOXYCHORISMATE LYASE"/>
    <property type="match status" value="1"/>
</dbReference>
<sequence>MGISDLSIIRGYGIFDFFRLKDNAPLFMEDHLDRFFLSARKVFDEIPFDKESLEARIRKLIEVNQMPVSGIRVVLTGGYTPDGYSIGLPNLIITQEHIKFPPDERYRTGVKLITYPYLRELPEVKTINYMTGIWLKKEIAKAGAFDVLYHHNGLVCELTRSNFFIVNQQNEIITPDRSILKGVTRRKVLDLARQKFKVHEAPVSVDDLRTAKEAFLTGTTKKVLPVTLIDDFTIGDGQVGSITKELMQQFSLFEEKYIKQG</sequence>
<reference evidence="9 10" key="1">
    <citation type="submission" date="2019-02" db="EMBL/GenBank/DDBJ databases">
        <authorList>
            <person name="Goldberg S.R."/>
            <person name="Haltli B.A."/>
            <person name="Correa H."/>
            <person name="Russell K.G."/>
        </authorList>
    </citation>
    <scope>NUCLEOTIDE SEQUENCE [LARGE SCALE GENOMIC DNA]</scope>
    <source>
        <strain evidence="9 10">JCM 16186</strain>
    </source>
</reference>
<comment type="similarity">
    <text evidence="4">Belongs to the class-IV pyridoxal-phosphate-dependent aminotransferase family.</text>
</comment>
<proteinExistence type="inferred from homology"/>
<name>A0ABW9RU21_9BACT</name>
<protein>
    <recommendedName>
        <fullName evidence="5">branched-chain-amino-acid transaminase</fullName>
        <ecNumber evidence="5">2.6.1.42</ecNumber>
    </recommendedName>
</protein>
<keyword evidence="9" id="KW-0032">Aminotransferase</keyword>
<gene>
    <name evidence="9" type="ORF">E1163_17625</name>
</gene>
<dbReference type="InterPro" id="IPR043131">
    <property type="entry name" value="BCAT-like_N"/>
</dbReference>
<evidence type="ECO:0000256" key="6">
    <source>
        <dbReference type="ARBA" id="ARBA00048212"/>
    </source>
</evidence>
<dbReference type="CDD" id="cd00449">
    <property type="entry name" value="PLPDE_IV"/>
    <property type="match status" value="1"/>
</dbReference>
<evidence type="ECO:0000256" key="5">
    <source>
        <dbReference type="ARBA" id="ARBA00013053"/>
    </source>
</evidence>
<dbReference type="EC" id="2.6.1.42" evidence="5"/>
<comment type="catalytic activity">
    <reaction evidence="6">
        <text>L-valine + 2-oxoglutarate = 3-methyl-2-oxobutanoate + L-glutamate</text>
        <dbReference type="Rhea" id="RHEA:24813"/>
        <dbReference type="ChEBI" id="CHEBI:11851"/>
        <dbReference type="ChEBI" id="CHEBI:16810"/>
        <dbReference type="ChEBI" id="CHEBI:29985"/>
        <dbReference type="ChEBI" id="CHEBI:57762"/>
        <dbReference type="EC" id="2.6.1.42"/>
    </reaction>
</comment>
<evidence type="ECO:0000256" key="2">
    <source>
        <dbReference type="ARBA" id="ARBA00004931"/>
    </source>
</evidence>
<evidence type="ECO:0000256" key="4">
    <source>
        <dbReference type="ARBA" id="ARBA00009320"/>
    </source>
</evidence>
<dbReference type="Pfam" id="PF01063">
    <property type="entry name" value="Aminotran_4"/>
    <property type="match status" value="1"/>
</dbReference>
<dbReference type="Gene3D" id="3.20.10.10">
    <property type="entry name" value="D-amino Acid Aminotransferase, subunit A, domain 2"/>
    <property type="match status" value="1"/>
</dbReference>
<dbReference type="InterPro" id="IPR043132">
    <property type="entry name" value="BCAT-like_C"/>
</dbReference>
<keyword evidence="10" id="KW-1185">Reference proteome</keyword>
<evidence type="ECO:0000256" key="7">
    <source>
        <dbReference type="ARBA" id="ARBA00048798"/>
    </source>
</evidence>
<comment type="pathway">
    <text evidence="2">Amino-acid biosynthesis; L-valine biosynthesis; L-valine from pyruvate: step 4/4.</text>
</comment>
<dbReference type="Gene3D" id="3.30.470.10">
    <property type="match status" value="1"/>
</dbReference>
<comment type="pathway">
    <text evidence="3">Amino-acid biosynthesis; L-leucine biosynthesis; L-leucine from 3-methyl-2-oxobutanoate: step 4/4.</text>
</comment>
<dbReference type="InterPro" id="IPR001544">
    <property type="entry name" value="Aminotrans_IV"/>
</dbReference>
<evidence type="ECO:0000313" key="9">
    <source>
        <dbReference type="EMBL" id="MTI26779.1"/>
    </source>
</evidence>
<evidence type="ECO:0000313" key="10">
    <source>
        <dbReference type="Proteomes" id="UP000798808"/>
    </source>
</evidence>
<keyword evidence="9" id="KW-0808">Transferase</keyword>
<dbReference type="EMBL" id="SMLW01000598">
    <property type="protein sequence ID" value="MTI26779.1"/>
    <property type="molecule type" value="Genomic_DNA"/>
</dbReference>
<dbReference type="Proteomes" id="UP000798808">
    <property type="component" value="Unassembled WGS sequence"/>
</dbReference>
<evidence type="ECO:0000256" key="3">
    <source>
        <dbReference type="ARBA" id="ARBA00005072"/>
    </source>
</evidence>
<evidence type="ECO:0000256" key="1">
    <source>
        <dbReference type="ARBA" id="ARBA00004824"/>
    </source>
</evidence>
<dbReference type="InterPro" id="IPR036038">
    <property type="entry name" value="Aminotransferase-like"/>
</dbReference>
<comment type="caution">
    <text evidence="9">The sequence shown here is derived from an EMBL/GenBank/DDBJ whole genome shotgun (WGS) entry which is preliminary data.</text>
</comment>
<organism evidence="9 10">
    <name type="scientific">Fulvivirga kasyanovii</name>
    <dbReference type="NCBI Taxonomy" id="396812"/>
    <lineage>
        <taxon>Bacteria</taxon>
        <taxon>Pseudomonadati</taxon>
        <taxon>Bacteroidota</taxon>
        <taxon>Cytophagia</taxon>
        <taxon>Cytophagales</taxon>
        <taxon>Fulvivirgaceae</taxon>
        <taxon>Fulvivirga</taxon>
    </lineage>
</organism>
<accession>A0ABW9RU21</accession>
<comment type="pathway">
    <text evidence="1">Amino-acid biosynthesis; L-isoleucine biosynthesis; L-isoleucine from 2-oxobutanoate: step 4/4.</text>
</comment>
<dbReference type="GO" id="GO:0008483">
    <property type="term" value="F:transaminase activity"/>
    <property type="evidence" value="ECO:0007669"/>
    <property type="project" value="UniProtKB-KW"/>
</dbReference>
<comment type="catalytic activity">
    <reaction evidence="7">
        <text>L-isoleucine + 2-oxoglutarate = (S)-3-methyl-2-oxopentanoate + L-glutamate</text>
        <dbReference type="Rhea" id="RHEA:24801"/>
        <dbReference type="ChEBI" id="CHEBI:16810"/>
        <dbReference type="ChEBI" id="CHEBI:29985"/>
        <dbReference type="ChEBI" id="CHEBI:35146"/>
        <dbReference type="ChEBI" id="CHEBI:58045"/>
        <dbReference type="EC" id="2.6.1.42"/>
    </reaction>
</comment>
<dbReference type="SUPFAM" id="SSF56752">
    <property type="entry name" value="D-aminoacid aminotransferase-like PLP-dependent enzymes"/>
    <property type="match status" value="1"/>
</dbReference>
<evidence type="ECO:0000256" key="8">
    <source>
        <dbReference type="ARBA" id="ARBA00049229"/>
    </source>
</evidence>